<dbReference type="Gene3D" id="3.40.50.720">
    <property type="entry name" value="NAD(P)-binding Rossmann-like Domain"/>
    <property type="match status" value="1"/>
</dbReference>
<comment type="caution">
    <text evidence="1">The sequence shown here is derived from an EMBL/GenBank/DDBJ whole genome shotgun (WGS) entry which is preliminary data.</text>
</comment>
<accession>A0ABR3PWH8</accession>
<dbReference type="SUPFAM" id="SSF51735">
    <property type="entry name" value="NAD(P)-binding Rossmann-fold domains"/>
    <property type="match status" value="1"/>
</dbReference>
<evidence type="ECO:0008006" key="3">
    <source>
        <dbReference type="Google" id="ProtNLM"/>
    </source>
</evidence>
<dbReference type="InterPro" id="IPR036291">
    <property type="entry name" value="NAD(P)-bd_dom_sf"/>
</dbReference>
<dbReference type="Proteomes" id="UP001565368">
    <property type="component" value="Unassembled WGS sequence"/>
</dbReference>
<name>A0ABR3PWH8_9TREE</name>
<organism evidence="1 2">
    <name type="scientific">Vanrija albida</name>
    <dbReference type="NCBI Taxonomy" id="181172"/>
    <lineage>
        <taxon>Eukaryota</taxon>
        <taxon>Fungi</taxon>
        <taxon>Dikarya</taxon>
        <taxon>Basidiomycota</taxon>
        <taxon>Agaricomycotina</taxon>
        <taxon>Tremellomycetes</taxon>
        <taxon>Trichosporonales</taxon>
        <taxon>Trichosporonaceae</taxon>
        <taxon>Vanrija</taxon>
    </lineage>
</organism>
<dbReference type="PANTHER" id="PTHR48079">
    <property type="entry name" value="PROTEIN YEEZ"/>
    <property type="match status" value="1"/>
</dbReference>
<dbReference type="PANTHER" id="PTHR48079:SF6">
    <property type="entry name" value="NAD(P)-BINDING DOMAIN-CONTAINING PROTEIN-RELATED"/>
    <property type="match status" value="1"/>
</dbReference>
<dbReference type="RefSeq" id="XP_069206402.1">
    <property type="nucleotide sequence ID" value="XM_069356561.1"/>
</dbReference>
<keyword evidence="2" id="KW-1185">Reference proteome</keyword>
<sequence length="355" mass="39222">MPRRVLLTGGSGYLGGEALFQIAALRSSGVREFQDMVLYTTYFHAESVDKLKALGTEPVQIDREDPVALKAFIHEHDIDTVVEMTDFRWDSVAPPVIEALGELGGERRYIGHGGAKIFASFAGIETREPIYDDADPLHAPRGGNDIFQVARDLADNYAAAQALGAKAGVKVHNVLSPTIFGKSRTFGPSSYSIHLIRLVQIAKATGHLWRWPSTARFAQCHIEDLGALYVQLLKRDDAPAGFYFAENGSFEWTRLSKVILHDLELDETVKPATEIDFDAAAQAIGVKPEQIIIECGGRTNIVGRNGKKIGWEPKHGPDEIYQLAGPDSRWIEQNVDLTDKSYFIDLSKTGMPKHH</sequence>
<evidence type="ECO:0000313" key="1">
    <source>
        <dbReference type="EMBL" id="KAL1406458.1"/>
    </source>
</evidence>
<proteinExistence type="predicted"/>
<dbReference type="EMBL" id="JBBXJM010000006">
    <property type="protein sequence ID" value="KAL1406458.1"/>
    <property type="molecule type" value="Genomic_DNA"/>
</dbReference>
<protein>
    <recommendedName>
        <fullName evidence="3">NAD-dependent epimerase/dehydratase domain-containing protein</fullName>
    </recommendedName>
</protein>
<reference evidence="1 2" key="1">
    <citation type="submission" date="2023-08" db="EMBL/GenBank/DDBJ databases">
        <title>Annotated Genome Sequence of Vanrija albida AlHP1.</title>
        <authorList>
            <person name="Herzog R."/>
        </authorList>
    </citation>
    <scope>NUCLEOTIDE SEQUENCE [LARGE SCALE GENOMIC DNA]</scope>
    <source>
        <strain evidence="1 2">AlHP1</strain>
    </source>
</reference>
<gene>
    <name evidence="1" type="ORF">Q8F55_008157</name>
</gene>
<evidence type="ECO:0000313" key="2">
    <source>
        <dbReference type="Proteomes" id="UP001565368"/>
    </source>
</evidence>
<dbReference type="InterPro" id="IPR051783">
    <property type="entry name" value="NAD(P)-dependent_oxidoreduct"/>
</dbReference>
<dbReference type="GeneID" id="95989200"/>